<dbReference type="Proteomes" id="UP000683428">
    <property type="component" value="Chromosome"/>
</dbReference>
<accession>A0A975XTW8</accession>
<dbReference type="KEGG" id="aiq:Azoinq_09830"/>
<keyword evidence="1" id="KW-1133">Transmembrane helix</keyword>
<evidence type="ECO:0000313" key="3">
    <source>
        <dbReference type="EMBL" id="QWT48167.1"/>
    </source>
</evidence>
<evidence type="ECO:0000256" key="1">
    <source>
        <dbReference type="SAM" id="Phobius"/>
    </source>
</evidence>
<dbReference type="InterPro" id="IPR002810">
    <property type="entry name" value="NfeD-like_C"/>
</dbReference>
<evidence type="ECO:0000259" key="2">
    <source>
        <dbReference type="Pfam" id="PF01957"/>
    </source>
</evidence>
<protein>
    <submittedName>
        <fullName evidence="3">NfeD family protein</fullName>
    </submittedName>
</protein>
<dbReference type="AlphaFoldDB" id="A0A975XTW8"/>
<name>A0A975XTW8_9RHOO</name>
<dbReference type="Pfam" id="PF01957">
    <property type="entry name" value="NfeD"/>
    <property type="match status" value="1"/>
</dbReference>
<organism evidence="3 4">
    <name type="scientific">Azospira inquinata</name>
    <dbReference type="NCBI Taxonomy" id="2785627"/>
    <lineage>
        <taxon>Bacteria</taxon>
        <taxon>Pseudomonadati</taxon>
        <taxon>Pseudomonadota</taxon>
        <taxon>Betaproteobacteria</taxon>
        <taxon>Rhodocyclales</taxon>
        <taxon>Rhodocyclaceae</taxon>
        <taxon>Azospira</taxon>
    </lineage>
</organism>
<proteinExistence type="predicted"/>
<keyword evidence="1" id="KW-0472">Membrane</keyword>
<gene>
    <name evidence="3" type="ORF">Azoinq_09830</name>
</gene>
<reference evidence="3" key="1">
    <citation type="submission" date="2020-11" db="EMBL/GenBank/DDBJ databases">
        <title>Azospira inquinata sp. nov.</title>
        <authorList>
            <person name="Moe W.M."/>
            <person name="Mikes M.C."/>
        </authorList>
    </citation>
    <scope>NUCLEOTIDE SEQUENCE</scope>
    <source>
        <strain evidence="3">Azo-3</strain>
    </source>
</reference>
<keyword evidence="1" id="KW-0812">Transmembrane</keyword>
<keyword evidence="4" id="KW-1185">Reference proteome</keyword>
<sequence>MWYWLMLAALCLALEIATGTLALLFAALGAGVAALLAWLGDGGEALQITVFALGAVAGTLVARLRLRRQPSSADDNPALGQEVTACQLPDPAGRLRVRWRGTEWPARLATPETAPAVTEGGLLTIVATEGSTLVVAPR</sequence>
<evidence type="ECO:0000313" key="4">
    <source>
        <dbReference type="Proteomes" id="UP000683428"/>
    </source>
</evidence>
<dbReference type="RefSeq" id="WP_216129547.1">
    <property type="nucleotide sequence ID" value="NZ_CP064782.1"/>
</dbReference>
<feature type="domain" description="NfeD-like C-terminal" evidence="2">
    <location>
        <begin position="79"/>
        <end position="137"/>
    </location>
</feature>
<feature type="transmembrane region" description="Helical" evidence="1">
    <location>
        <begin position="45"/>
        <end position="62"/>
    </location>
</feature>
<dbReference type="EMBL" id="CP064782">
    <property type="protein sequence ID" value="QWT48167.1"/>
    <property type="molecule type" value="Genomic_DNA"/>
</dbReference>